<accession>W0AM35</accession>
<dbReference type="HOGENOM" id="CLU_1488151_0_0_5"/>
<dbReference type="AlphaFoldDB" id="W0AM35"/>
<evidence type="ECO:0000313" key="2">
    <source>
        <dbReference type="Proteomes" id="UP000018851"/>
    </source>
</evidence>
<gene>
    <name evidence="1" type="ORF">NX02_29175</name>
</gene>
<dbReference type="STRING" id="1123269.NX02_29175"/>
<reference evidence="1 2" key="1">
    <citation type="submission" date="2013-07" db="EMBL/GenBank/DDBJ databases">
        <title>Completed genome of Sphingomonas sanxanigenens NX02.</title>
        <authorList>
            <person name="Ma T."/>
            <person name="Huang H."/>
            <person name="Wu M."/>
            <person name="Li X."/>
            <person name="Li G."/>
        </authorList>
    </citation>
    <scope>NUCLEOTIDE SEQUENCE [LARGE SCALE GENOMIC DNA]</scope>
    <source>
        <strain evidence="1 2">NX02</strain>
    </source>
</reference>
<dbReference type="Proteomes" id="UP000018851">
    <property type="component" value="Chromosome"/>
</dbReference>
<organism evidence="1 2">
    <name type="scientific">Sphingomonas sanxanigenens DSM 19645 = NX02</name>
    <dbReference type="NCBI Taxonomy" id="1123269"/>
    <lineage>
        <taxon>Bacteria</taxon>
        <taxon>Pseudomonadati</taxon>
        <taxon>Pseudomonadota</taxon>
        <taxon>Alphaproteobacteria</taxon>
        <taxon>Sphingomonadales</taxon>
        <taxon>Sphingomonadaceae</taxon>
        <taxon>Sphingomonas</taxon>
    </lineage>
</organism>
<dbReference type="OrthoDB" id="7586156at2"/>
<protein>
    <submittedName>
        <fullName evidence="1">Uncharacterized protein</fullName>
    </submittedName>
</protein>
<dbReference type="PATRIC" id="fig|1123269.5.peg.5722"/>
<dbReference type="RefSeq" id="WP_025295491.1">
    <property type="nucleotide sequence ID" value="NZ_CP006644.1"/>
</dbReference>
<name>W0AM35_9SPHN</name>
<sequence length="181" mass="19757">MMLGLFDHYLAGGAIRLDDIERVGESSVNRHGAIVRMLHLREGAPIRLIGEVPDLFLRPVQIMPCESGLKTIVCYVEDHDGEPKAVPWRSIMTGWALCLDGQVRPLTAAGVNDGRAAGNDIFVEFPCGRIAGVGETDPVEFDDARAMIAHFQEDAVRRRALNEARNAAVKTPVPGEDAQDD</sequence>
<dbReference type="KEGG" id="ssan:NX02_29175"/>
<keyword evidence="2" id="KW-1185">Reference proteome</keyword>
<evidence type="ECO:0000313" key="1">
    <source>
        <dbReference type="EMBL" id="AHE57403.1"/>
    </source>
</evidence>
<proteinExistence type="predicted"/>
<dbReference type="EMBL" id="CP006644">
    <property type="protein sequence ID" value="AHE57403.1"/>
    <property type="molecule type" value="Genomic_DNA"/>
</dbReference>